<dbReference type="GO" id="GO:0005634">
    <property type="term" value="C:nucleus"/>
    <property type="evidence" value="ECO:0007669"/>
    <property type="project" value="UniProtKB-SubCell"/>
</dbReference>
<accession>A0A833VFR4</accession>
<evidence type="ECO:0000313" key="9">
    <source>
        <dbReference type="EMBL" id="KAF3324480.1"/>
    </source>
</evidence>
<dbReference type="PROSITE" id="PS51294">
    <property type="entry name" value="HTH_MYB"/>
    <property type="match status" value="2"/>
</dbReference>
<evidence type="ECO:0000256" key="1">
    <source>
        <dbReference type="ARBA" id="ARBA00004123"/>
    </source>
</evidence>
<dbReference type="Gene3D" id="1.10.10.60">
    <property type="entry name" value="Homeodomain-like"/>
    <property type="match status" value="2"/>
</dbReference>
<feature type="domain" description="Myb-like" evidence="7">
    <location>
        <begin position="9"/>
        <end position="62"/>
    </location>
</feature>
<name>A0A833VFR4_9POAL</name>
<dbReference type="CDD" id="cd00167">
    <property type="entry name" value="SANT"/>
    <property type="match status" value="2"/>
</dbReference>
<organism evidence="9 10">
    <name type="scientific">Carex littledalei</name>
    <dbReference type="NCBI Taxonomy" id="544730"/>
    <lineage>
        <taxon>Eukaryota</taxon>
        <taxon>Viridiplantae</taxon>
        <taxon>Streptophyta</taxon>
        <taxon>Embryophyta</taxon>
        <taxon>Tracheophyta</taxon>
        <taxon>Spermatophyta</taxon>
        <taxon>Magnoliopsida</taxon>
        <taxon>Liliopsida</taxon>
        <taxon>Poales</taxon>
        <taxon>Cyperaceae</taxon>
        <taxon>Cyperoideae</taxon>
        <taxon>Cariceae</taxon>
        <taxon>Carex</taxon>
        <taxon>Carex subgen. Euthyceras</taxon>
    </lineage>
</organism>
<keyword evidence="5" id="KW-0804">Transcription</keyword>
<dbReference type="InterPro" id="IPR017930">
    <property type="entry name" value="Myb_dom"/>
</dbReference>
<sequence length="265" mass="29811">MGRAPCCDRATVKRGPWSPDEDEALRGYIQKNGTGGNWITLPHKAGLNRCGKSCRLRWLNYLRPDIKHGGFTEDDDTTIISLYHQIGSKWSVIASKMPGRTDNDIKNYWNTKLKKKYMTQQLSNITASHPTQMVAPQLPPAFFAGMNPEELVNTADFALYQEEQIATKYMISATETVDNLTGSVSDEASSAASSSVTVENYNCMNWSRSGDWQSDEFFLLSDHQLEFDAAYGDNYLLNLTNMADYWVNFEVVKAEGFFNSLAPLL</sequence>
<dbReference type="PANTHER" id="PTHR48000:SF5">
    <property type="entry name" value="OS01G0191900 PROTEIN"/>
    <property type="match status" value="1"/>
</dbReference>
<evidence type="ECO:0000256" key="3">
    <source>
        <dbReference type="ARBA" id="ARBA00023015"/>
    </source>
</evidence>
<evidence type="ECO:0000259" key="7">
    <source>
        <dbReference type="PROSITE" id="PS50090"/>
    </source>
</evidence>
<feature type="domain" description="HTH myb-type" evidence="8">
    <location>
        <begin position="67"/>
        <end position="117"/>
    </location>
</feature>
<protein>
    <submittedName>
        <fullName evidence="9">Transcription factor RAX1-like protein</fullName>
    </submittedName>
</protein>
<keyword evidence="4" id="KW-0238">DNA-binding</keyword>
<dbReference type="PANTHER" id="PTHR48000">
    <property type="entry name" value="OS09G0431300 PROTEIN"/>
    <property type="match status" value="1"/>
</dbReference>
<feature type="domain" description="HTH myb-type" evidence="8">
    <location>
        <begin position="9"/>
        <end position="66"/>
    </location>
</feature>
<keyword evidence="2" id="KW-0677">Repeat</keyword>
<evidence type="ECO:0000256" key="6">
    <source>
        <dbReference type="ARBA" id="ARBA00023242"/>
    </source>
</evidence>
<comment type="caution">
    <text evidence="9">The sequence shown here is derived from an EMBL/GenBank/DDBJ whole genome shotgun (WGS) entry which is preliminary data.</text>
</comment>
<dbReference type="EMBL" id="SWLB01000021">
    <property type="protein sequence ID" value="KAF3324480.1"/>
    <property type="molecule type" value="Genomic_DNA"/>
</dbReference>
<dbReference type="OrthoDB" id="2143914at2759"/>
<keyword evidence="10" id="KW-1185">Reference proteome</keyword>
<evidence type="ECO:0000256" key="4">
    <source>
        <dbReference type="ARBA" id="ARBA00023125"/>
    </source>
</evidence>
<dbReference type="GO" id="GO:0003677">
    <property type="term" value="F:DNA binding"/>
    <property type="evidence" value="ECO:0007669"/>
    <property type="project" value="UniProtKB-KW"/>
</dbReference>
<gene>
    <name evidence="9" type="ORF">FCM35_KLT10637</name>
</gene>
<keyword evidence="6" id="KW-0539">Nucleus</keyword>
<comment type="subcellular location">
    <subcellularLocation>
        <location evidence="1">Nucleus</location>
    </subcellularLocation>
</comment>
<evidence type="ECO:0000256" key="5">
    <source>
        <dbReference type="ARBA" id="ARBA00023163"/>
    </source>
</evidence>
<keyword evidence="3" id="KW-0805">Transcription regulation</keyword>
<dbReference type="InterPro" id="IPR009057">
    <property type="entry name" value="Homeodomain-like_sf"/>
</dbReference>
<dbReference type="InterPro" id="IPR001005">
    <property type="entry name" value="SANT/Myb"/>
</dbReference>
<dbReference type="Pfam" id="PF00249">
    <property type="entry name" value="Myb_DNA-binding"/>
    <property type="match status" value="2"/>
</dbReference>
<reference evidence="9" key="1">
    <citation type="submission" date="2020-01" db="EMBL/GenBank/DDBJ databases">
        <title>Genome sequence of Kobresia littledalei, the first chromosome-level genome in the family Cyperaceae.</title>
        <authorList>
            <person name="Qu G."/>
        </authorList>
    </citation>
    <scope>NUCLEOTIDE SEQUENCE</scope>
    <source>
        <strain evidence="9">C.B.Clarke</strain>
        <tissue evidence="9">Leaf</tissue>
    </source>
</reference>
<feature type="domain" description="Myb-like" evidence="7">
    <location>
        <begin position="63"/>
        <end position="113"/>
    </location>
</feature>
<dbReference type="SUPFAM" id="SSF46689">
    <property type="entry name" value="Homeodomain-like"/>
    <property type="match status" value="1"/>
</dbReference>
<evidence type="ECO:0000259" key="8">
    <source>
        <dbReference type="PROSITE" id="PS51294"/>
    </source>
</evidence>
<dbReference type="AlphaFoldDB" id="A0A833VFR4"/>
<evidence type="ECO:0000256" key="2">
    <source>
        <dbReference type="ARBA" id="ARBA00022737"/>
    </source>
</evidence>
<evidence type="ECO:0000313" key="10">
    <source>
        <dbReference type="Proteomes" id="UP000623129"/>
    </source>
</evidence>
<proteinExistence type="predicted"/>
<dbReference type="Proteomes" id="UP000623129">
    <property type="component" value="Unassembled WGS sequence"/>
</dbReference>
<dbReference type="SMART" id="SM00717">
    <property type="entry name" value="SANT"/>
    <property type="match status" value="2"/>
</dbReference>
<dbReference type="PROSITE" id="PS50090">
    <property type="entry name" value="MYB_LIKE"/>
    <property type="match status" value="2"/>
</dbReference>
<dbReference type="FunFam" id="1.10.10.60:FF:000015">
    <property type="entry name" value="Transcription factor RAX3"/>
    <property type="match status" value="1"/>
</dbReference>